<reference evidence="1 2" key="1">
    <citation type="submission" date="2020-11" db="EMBL/GenBank/DDBJ databases">
        <title>WGS of Herminiimonas contaminans strain Marseille-Q4544 isolated from planarians Schmidtea mediterranea.</title>
        <authorList>
            <person name="Kangale L."/>
        </authorList>
    </citation>
    <scope>NUCLEOTIDE SEQUENCE [LARGE SCALE GENOMIC DNA]</scope>
    <source>
        <strain evidence="1 2">Marseille-Q4544</strain>
    </source>
</reference>
<proteinExistence type="predicted"/>
<dbReference type="RefSeq" id="WP_195874993.1">
    <property type="nucleotide sequence ID" value="NZ_JADOEL010000003.1"/>
</dbReference>
<dbReference type="Proteomes" id="UP000657372">
    <property type="component" value="Unassembled WGS sequence"/>
</dbReference>
<sequence>MSSKILSLGSAGSAVQGILISGATNATPIVLTLAAGHGLKNGDRLAVAGITGNTGANGEFTLANVTGTTATLLGSAGNGTYGGTPRAAVICDVTPHMKDHSAALVLQGNLVGTLDIESYASYADFAAGVNTSPGAIAPVVSPSIGTNSAGSGSAPAKTTITAAATNAALCCEVKLAKYMRAVVTAYTSGTVIAALEA</sequence>
<evidence type="ECO:0000313" key="2">
    <source>
        <dbReference type="Proteomes" id="UP000657372"/>
    </source>
</evidence>
<evidence type="ECO:0008006" key="3">
    <source>
        <dbReference type="Google" id="ProtNLM"/>
    </source>
</evidence>
<gene>
    <name evidence="1" type="ORF">IXC47_06060</name>
</gene>
<organism evidence="1 2">
    <name type="scientific">Herminiimonas contaminans</name>
    <dbReference type="NCBI Taxonomy" id="1111140"/>
    <lineage>
        <taxon>Bacteria</taxon>
        <taxon>Pseudomonadati</taxon>
        <taxon>Pseudomonadota</taxon>
        <taxon>Betaproteobacteria</taxon>
        <taxon>Burkholderiales</taxon>
        <taxon>Oxalobacteraceae</taxon>
        <taxon>Herminiimonas</taxon>
    </lineage>
</organism>
<dbReference type="Gene3D" id="2.40.30.20">
    <property type="match status" value="1"/>
</dbReference>
<evidence type="ECO:0000313" key="1">
    <source>
        <dbReference type="EMBL" id="MBF8177239.1"/>
    </source>
</evidence>
<keyword evidence="2" id="KW-1185">Reference proteome</keyword>
<comment type="caution">
    <text evidence="1">The sequence shown here is derived from an EMBL/GenBank/DDBJ whole genome shotgun (WGS) entry which is preliminary data.</text>
</comment>
<protein>
    <recommendedName>
        <fullName evidence="3">Bacteriophage lambda head decoration protein D</fullName>
    </recommendedName>
</protein>
<accession>A0ABS0ET69</accession>
<dbReference type="InterPro" id="IPR023366">
    <property type="entry name" value="ATP_synth_asu-like_sf"/>
</dbReference>
<name>A0ABS0ET69_9BURK</name>
<dbReference type="EMBL" id="JADOEL010000003">
    <property type="protein sequence ID" value="MBF8177239.1"/>
    <property type="molecule type" value="Genomic_DNA"/>
</dbReference>